<dbReference type="GO" id="GO:0009873">
    <property type="term" value="P:ethylene-activated signaling pathway"/>
    <property type="evidence" value="ECO:0007669"/>
    <property type="project" value="UniProtKB-KW"/>
</dbReference>
<evidence type="ECO:0000256" key="8">
    <source>
        <dbReference type="ARBA" id="ARBA00024343"/>
    </source>
</evidence>
<dbReference type="PRINTS" id="PR00367">
    <property type="entry name" value="ETHRSPELEMNT"/>
</dbReference>
<dbReference type="GO" id="GO:0000976">
    <property type="term" value="F:transcription cis-regulatory region binding"/>
    <property type="evidence" value="ECO:0007669"/>
    <property type="project" value="UniProtKB-ARBA"/>
</dbReference>
<dbReference type="CDD" id="cd00018">
    <property type="entry name" value="AP2"/>
    <property type="match status" value="1"/>
</dbReference>
<evidence type="ECO:0000256" key="2">
    <source>
        <dbReference type="ARBA" id="ARBA00022745"/>
    </source>
</evidence>
<dbReference type="SMART" id="SM00380">
    <property type="entry name" value="AP2"/>
    <property type="match status" value="1"/>
</dbReference>
<evidence type="ECO:0000313" key="11">
    <source>
        <dbReference type="EMBL" id="GMI67322.1"/>
    </source>
</evidence>
<keyword evidence="2" id="KW-0936">Ethylene signaling pathway</keyword>
<reference evidence="11" key="1">
    <citation type="submission" date="2023-05" db="EMBL/GenBank/DDBJ databases">
        <title>Genome and transcriptome analyses reveal genes involved in the formation of fine ridges on petal epidermal cells in Hibiscus trionum.</title>
        <authorList>
            <person name="Koshimizu S."/>
            <person name="Masuda S."/>
            <person name="Ishii T."/>
            <person name="Shirasu K."/>
            <person name="Hoshino A."/>
            <person name="Arita M."/>
        </authorList>
    </citation>
    <scope>NUCLEOTIDE SEQUENCE</scope>
    <source>
        <strain evidence="11">Hamamatsu line</strain>
    </source>
</reference>
<evidence type="ECO:0000256" key="3">
    <source>
        <dbReference type="ARBA" id="ARBA00023015"/>
    </source>
</evidence>
<dbReference type="SUPFAM" id="SSF54171">
    <property type="entry name" value="DNA-binding domain"/>
    <property type="match status" value="1"/>
</dbReference>
<feature type="domain" description="AP2/ERF" evidence="10">
    <location>
        <begin position="99"/>
        <end position="157"/>
    </location>
</feature>
<comment type="caution">
    <text evidence="11">The sequence shown here is derived from an EMBL/GenBank/DDBJ whole genome shotgun (WGS) entry which is preliminary data.</text>
</comment>
<evidence type="ECO:0000259" key="10">
    <source>
        <dbReference type="PROSITE" id="PS51032"/>
    </source>
</evidence>
<comment type="subcellular location">
    <subcellularLocation>
        <location evidence="1">Nucleus</location>
    </subcellularLocation>
</comment>
<dbReference type="Gene3D" id="3.30.730.10">
    <property type="entry name" value="AP2/ERF domain"/>
    <property type="match status" value="1"/>
</dbReference>
<dbReference type="InterPro" id="IPR036955">
    <property type="entry name" value="AP2/ERF_dom_sf"/>
</dbReference>
<comment type="similarity">
    <text evidence="8">Belongs to the AP2/ERF transcription factor family. ERF subfamily.</text>
</comment>
<dbReference type="PROSITE" id="PS51032">
    <property type="entry name" value="AP2_ERF"/>
    <property type="match status" value="1"/>
</dbReference>
<dbReference type="AlphaFoldDB" id="A0A9W7LK38"/>
<dbReference type="PANTHER" id="PTHR31190:SF499">
    <property type="entry name" value="ETHYLENE-RESPONSIVE TRANSCRIPTION FACTOR ERF105"/>
    <property type="match status" value="1"/>
</dbReference>
<dbReference type="PANTHER" id="PTHR31190">
    <property type="entry name" value="DNA-BINDING DOMAIN"/>
    <property type="match status" value="1"/>
</dbReference>
<gene>
    <name evidence="11" type="ORF">HRI_000401500</name>
</gene>
<dbReference type="Pfam" id="PF00847">
    <property type="entry name" value="AP2"/>
    <property type="match status" value="1"/>
</dbReference>
<dbReference type="InterPro" id="IPR044808">
    <property type="entry name" value="ERF_plant"/>
</dbReference>
<evidence type="ECO:0000256" key="1">
    <source>
        <dbReference type="ARBA" id="ARBA00004123"/>
    </source>
</evidence>
<evidence type="ECO:0000256" key="7">
    <source>
        <dbReference type="ARBA" id="ARBA00023242"/>
    </source>
</evidence>
<organism evidence="11 12">
    <name type="scientific">Hibiscus trionum</name>
    <name type="common">Flower of an hour</name>
    <dbReference type="NCBI Taxonomy" id="183268"/>
    <lineage>
        <taxon>Eukaryota</taxon>
        <taxon>Viridiplantae</taxon>
        <taxon>Streptophyta</taxon>
        <taxon>Embryophyta</taxon>
        <taxon>Tracheophyta</taxon>
        <taxon>Spermatophyta</taxon>
        <taxon>Magnoliopsida</taxon>
        <taxon>eudicotyledons</taxon>
        <taxon>Gunneridae</taxon>
        <taxon>Pentapetalae</taxon>
        <taxon>rosids</taxon>
        <taxon>malvids</taxon>
        <taxon>Malvales</taxon>
        <taxon>Malvaceae</taxon>
        <taxon>Malvoideae</taxon>
        <taxon>Hibiscus</taxon>
    </lineage>
</organism>
<keyword evidence="5" id="KW-0010">Activator</keyword>
<dbReference type="EMBL" id="BSYR01000004">
    <property type="protein sequence ID" value="GMI67322.1"/>
    <property type="molecule type" value="Genomic_DNA"/>
</dbReference>
<sequence length="195" mass="22133">MTTFEEANTLHFIQHHLLADFASQDAFIATLDLGLTNLQNYQFSDLDHLGSPLPDPDHQIPEIFSYDVKPEAVYFETPTSFVPGSKMEPVESLSGERKRYRGVRRRPWGKFAAEIRDPNRKGRRVWLGTFDSDVDAAKAYDCAAFKMRGHRAILNFPLEAGQATPPAKNDRKRGKEKRIQSPVSSEVKEEEDKPA</sequence>
<dbReference type="Proteomes" id="UP001165190">
    <property type="component" value="Unassembled WGS sequence"/>
</dbReference>
<dbReference type="InterPro" id="IPR016177">
    <property type="entry name" value="DNA-bd_dom_sf"/>
</dbReference>
<evidence type="ECO:0000313" key="12">
    <source>
        <dbReference type="Proteomes" id="UP001165190"/>
    </source>
</evidence>
<evidence type="ECO:0000256" key="6">
    <source>
        <dbReference type="ARBA" id="ARBA00023163"/>
    </source>
</evidence>
<keyword evidence="7" id="KW-0539">Nucleus</keyword>
<feature type="region of interest" description="Disordered" evidence="9">
    <location>
        <begin position="159"/>
        <end position="195"/>
    </location>
</feature>
<dbReference type="InterPro" id="IPR001471">
    <property type="entry name" value="AP2/ERF_dom"/>
</dbReference>
<dbReference type="GO" id="GO:0005634">
    <property type="term" value="C:nucleus"/>
    <property type="evidence" value="ECO:0007669"/>
    <property type="project" value="UniProtKB-SubCell"/>
</dbReference>
<feature type="compositionally biased region" description="Basic and acidic residues" evidence="9">
    <location>
        <begin position="186"/>
        <end position="195"/>
    </location>
</feature>
<proteinExistence type="inferred from homology"/>
<dbReference type="OrthoDB" id="674504at2759"/>
<evidence type="ECO:0000256" key="4">
    <source>
        <dbReference type="ARBA" id="ARBA00023125"/>
    </source>
</evidence>
<accession>A0A9W7LK38</accession>
<protein>
    <submittedName>
        <fullName evidence="11">DECREASE WAX BIOSYNTHESIS2</fullName>
    </submittedName>
</protein>
<dbReference type="FunFam" id="3.30.730.10:FF:000001">
    <property type="entry name" value="Ethylene-responsive transcription factor 2"/>
    <property type="match status" value="1"/>
</dbReference>
<keyword evidence="12" id="KW-1185">Reference proteome</keyword>
<keyword evidence="4" id="KW-0238">DNA-binding</keyword>
<keyword evidence="3" id="KW-0805">Transcription regulation</keyword>
<keyword evidence="6" id="KW-0804">Transcription</keyword>
<dbReference type="GO" id="GO:0006950">
    <property type="term" value="P:response to stress"/>
    <property type="evidence" value="ECO:0007669"/>
    <property type="project" value="UniProtKB-ARBA"/>
</dbReference>
<name>A0A9W7LK38_HIBTR</name>
<evidence type="ECO:0000256" key="5">
    <source>
        <dbReference type="ARBA" id="ARBA00023159"/>
    </source>
</evidence>
<evidence type="ECO:0000256" key="9">
    <source>
        <dbReference type="SAM" id="MobiDB-lite"/>
    </source>
</evidence>
<dbReference type="GO" id="GO:0003700">
    <property type="term" value="F:DNA-binding transcription factor activity"/>
    <property type="evidence" value="ECO:0007669"/>
    <property type="project" value="InterPro"/>
</dbReference>